<evidence type="ECO:0000313" key="1">
    <source>
        <dbReference type="EMBL" id="GBN14789.1"/>
    </source>
</evidence>
<protein>
    <submittedName>
        <fullName evidence="1">Uncharacterized protein</fullName>
    </submittedName>
</protein>
<comment type="caution">
    <text evidence="1">The sequence shown here is derived from an EMBL/GenBank/DDBJ whole genome shotgun (WGS) entry which is preliminary data.</text>
</comment>
<dbReference type="EMBL" id="BGPR01005949">
    <property type="protein sequence ID" value="GBN14789.1"/>
    <property type="molecule type" value="Genomic_DNA"/>
</dbReference>
<organism evidence="1 2">
    <name type="scientific">Araneus ventricosus</name>
    <name type="common">Orbweaver spider</name>
    <name type="synonym">Epeira ventricosa</name>
    <dbReference type="NCBI Taxonomy" id="182803"/>
    <lineage>
        <taxon>Eukaryota</taxon>
        <taxon>Metazoa</taxon>
        <taxon>Ecdysozoa</taxon>
        <taxon>Arthropoda</taxon>
        <taxon>Chelicerata</taxon>
        <taxon>Arachnida</taxon>
        <taxon>Araneae</taxon>
        <taxon>Araneomorphae</taxon>
        <taxon>Entelegynae</taxon>
        <taxon>Araneoidea</taxon>
        <taxon>Araneidae</taxon>
        <taxon>Araneus</taxon>
    </lineage>
</organism>
<gene>
    <name evidence="1" type="ORF">AVEN_206985_1</name>
</gene>
<evidence type="ECO:0000313" key="2">
    <source>
        <dbReference type="Proteomes" id="UP000499080"/>
    </source>
</evidence>
<dbReference type="Proteomes" id="UP000499080">
    <property type="component" value="Unassembled WGS sequence"/>
</dbReference>
<dbReference type="AlphaFoldDB" id="A0A4Y2LK41"/>
<name>A0A4Y2LK41_ARAVE</name>
<reference evidence="1 2" key="1">
    <citation type="journal article" date="2019" name="Sci. Rep.">
        <title>Orb-weaving spider Araneus ventricosus genome elucidates the spidroin gene catalogue.</title>
        <authorList>
            <person name="Kono N."/>
            <person name="Nakamura H."/>
            <person name="Ohtoshi R."/>
            <person name="Moran D.A.P."/>
            <person name="Shinohara A."/>
            <person name="Yoshida Y."/>
            <person name="Fujiwara M."/>
            <person name="Mori M."/>
            <person name="Tomita M."/>
            <person name="Arakawa K."/>
        </authorList>
    </citation>
    <scope>NUCLEOTIDE SEQUENCE [LARGE SCALE GENOMIC DNA]</scope>
</reference>
<accession>A0A4Y2LK41</accession>
<keyword evidence="2" id="KW-1185">Reference proteome</keyword>
<sequence length="80" mass="8500">MTSGIGTWDGVQSVHVLSHVHPTGTVAVMASGIGTWDGVQSVRVLSHVHPTGTVPWVLLEKGKNIGFLEQNRSIRKSSLG</sequence>
<proteinExistence type="predicted"/>